<keyword evidence="1" id="KW-0472">Membrane</keyword>
<proteinExistence type="predicted"/>
<evidence type="ECO:0008006" key="4">
    <source>
        <dbReference type="Google" id="ProtNLM"/>
    </source>
</evidence>
<accession>A0A5J9VCP1</accession>
<sequence length="176" mass="18613">MEVEAPAAAVEDGQVRPSVHGSAGTPLGLCLRLLQLGLAVAGLAVMIRANFFRAGLWGLALVAILQCVWCLPAALLYCCSMLAKCTDRCLLTCFIYADMAVVSAMVTAALKSSLVHTDCAKFHCASYWTALWLTCASVFAMVASFLLNYAALDRGYGGPGRPDPLPMPVTCPVCCC</sequence>
<dbReference type="AlphaFoldDB" id="A0A5J9VCP1"/>
<comment type="caution">
    <text evidence="2">The sequence shown here is derived from an EMBL/GenBank/DDBJ whole genome shotgun (WGS) entry which is preliminary data.</text>
</comment>
<reference evidence="2 3" key="1">
    <citation type="journal article" date="2019" name="Sci. Rep.">
        <title>A high-quality genome of Eragrostis curvula grass provides insights into Poaceae evolution and supports new strategies to enhance forage quality.</title>
        <authorList>
            <person name="Carballo J."/>
            <person name="Santos B.A.C.M."/>
            <person name="Zappacosta D."/>
            <person name="Garbus I."/>
            <person name="Selva J.P."/>
            <person name="Gallo C.A."/>
            <person name="Diaz A."/>
            <person name="Albertini E."/>
            <person name="Caccamo M."/>
            <person name="Echenique V."/>
        </authorList>
    </citation>
    <scope>NUCLEOTIDE SEQUENCE [LARGE SCALE GENOMIC DNA]</scope>
    <source>
        <strain evidence="3">cv. Victoria</strain>
        <tissue evidence="2">Leaf</tissue>
    </source>
</reference>
<feature type="transmembrane region" description="Helical" evidence="1">
    <location>
        <begin position="130"/>
        <end position="152"/>
    </location>
</feature>
<dbReference type="EMBL" id="RWGY01000011">
    <property type="protein sequence ID" value="TVU33167.1"/>
    <property type="molecule type" value="Genomic_DNA"/>
</dbReference>
<feature type="transmembrane region" description="Helical" evidence="1">
    <location>
        <begin position="89"/>
        <end position="110"/>
    </location>
</feature>
<gene>
    <name evidence="2" type="ORF">EJB05_24953</name>
</gene>
<name>A0A5J9VCP1_9POAL</name>
<evidence type="ECO:0000313" key="2">
    <source>
        <dbReference type="EMBL" id="TVU33167.1"/>
    </source>
</evidence>
<feature type="transmembrane region" description="Helical" evidence="1">
    <location>
        <begin position="55"/>
        <end position="77"/>
    </location>
</feature>
<evidence type="ECO:0000256" key="1">
    <source>
        <dbReference type="SAM" id="Phobius"/>
    </source>
</evidence>
<protein>
    <recommendedName>
        <fullName evidence="4">CASP-like protein</fullName>
    </recommendedName>
</protein>
<dbReference type="Proteomes" id="UP000324897">
    <property type="component" value="Chromosome 1"/>
</dbReference>
<dbReference type="Gramene" id="TVU33167">
    <property type="protein sequence ID" value="TVU33167"/>
    <property type="gene ID" value="EJB05_24953"/>
</dbReference>
<feature type="non-terminal residue" evidence="2">
    <location>
        <position position="1"/>
    </location>
</feature>
<evidence type="ECO:0000313" key="3">
    <source>
        <dbReference type="Proteomes" id="UP000324897"/>
    </source>
</evidence>
<organism evidence="2 3">
    <name type="scientific">Eragrostis curvula</name>
    <name type="common">weeping love grass</name>
    <dbReference type="NCBI Taxonomy" id="38414"/>
    <lineage>
        <taxon>Eukaryota</taxon>
        <taxon>Viridiplantae</taxon>
        <taxon>Streptophyta</taxon>
        <taxon>Embryophyta</taxon>
        <taxon>Tracheophyta</taxon>
        <taxon>Spermatophyta</taxon>
        <taxon>Magnoliopsida</taxon>
        <taxon>Liliopsida</taxon>
        <taxon>Poales</taxon>
        <taxon>Poaceae</taxon>
        <taxon>PACMAD clade</taxon>
        <taxon>Chloridoideae</taxon>
        <taxon>Eragrostideae</taxon>
        <taxon>Eragrostidinae</taxon>
        <taxon>Eragrostis</taxon>
    </lineage>
</organism>
<keyword evidence="1" id="KW-1133">Transmembrane helix</keyword>
<keyword evidence="3" id="KW-1185">Reference proteome</keyword>
<keyword evidence="1" id="KW-0812">Transmembrane</keyword>